<dbReference type="PROSITE" id="PS00134">
    <property type="entry name" value="TRYPSIN_HIS"/>
    <property type="match status" value="1"/>
</dbReference>
<dbReference type="Pfam" id="PF00089">
    <property type="entry name" value="Trypsin"/>
    <property type="match status" value="1"/>
</dbReference>
<dbReference type="FunFam" id="2.40.10.10:FF:000004">
    <property type="entry name" value="Tryptase gamma 1"/>
    <property type="match status" value="1"/>
</dbReference>
<dbReference type="InterPro" id="IPR043504">
    <property type="entry name" value="Peptidase_S1_PA_chymotrypsin"/>
</dbReference>
<dbReference type="PANTHER" id="PTHR24260">
    <property type="match status" value="1"/>
</dbReference>
<dbReference type="PANTHER" id="PTHR24260:SF136">
    <property type="entry name" value="GH08193P-RELATED"/>
    <property type="match status" value="1"/>
</dbReference>
<evidence type="ECO:0000256" key="1">
    <source>
        <dbReference type="ARBA" id="ARBA00023157"/>
    </source>
</evidence>
<dbReference type="InterPro" id="IPR001314">
    <property type="entry name" value="Peptidase_S1A"/>
</dbReference>
<sequence length="268" mass="29172">MQTLGFIFNFIVLLVYANGTNNLNNSTKIGPTTRIIGGIGAPASRFPYSAAIYQTTADGTYFCGGALINDQWVLTAGHCVANSIEFIVQLGSVKLREADPNRLLLSTDIYVVHPDYNPNTLENDIGLIKFRLPITFTDYIQPVPFASNNFDTSAPGIAIGWGQRSDSDPNLVEHLQYVYLASISNVECTAIFGQQIKDSMLCVDGNYNQGFCLGDTGGPLVQHAASGGEEHVGIASFISQNGCESTDPSGYTRTFFYHDWIENVVNTM</sequence>
<dbReference type="Proteomes" id="UP001168821">
    <property type="component" value="Unassembled WGS sequence"/>
</dbReference>
<keyword evidence="2" id="KW-0732">Signal</keyword>
<comment type="caution">
    <text evidence="4">The sequence shown here is derived from an EMBL/GenBank/DDBJ whole genome shotgun (WGS) entry which is preliminary data.</text>
</comment>
<gene>
    <name evidence="4" type="ORF">Zmor_015443</name>
</gene>
<evidence type="ECO:0000313" key="5">
    <source>
        <dbReference type="Proteomes" id="UP001168821"/>
    </source>
</evidence>
<protein>
    <recommendedName>
        <fullName evidence="3">Peptidase S1 domain-containing protein</fullName>
    </recommendedName>
</protein>
<keyword evidence="5" id="KW-1185">Reference proteome</keyword>
<feature type="domain" description="Peptidase S1" evidence="3">
    <location>
        <begin position="35"/>
        <end position="266"/>
    </location>
</feature>
<dbReference type="Gene3D" id="2.40.10.10">
    <property type="entry name" value="Trypsin-like serine proteases"/>
    <property type="match status" value="2"/>
</dbReference>
<dbReference type="InterPro" id="IPR001254">
    <property type="entry name" value="Trypsin_dom"/>
</dbReference>
<dbReference type="GO" id="GO:0004252">
    <property type="term" value="F:serine-type endopeptidase activity"/>
    <property type="evidence" value="ECO:0007669"/>
    <property type="project" value="InterPro"/>
</dbReference>
<dbReference type="InterPro" id="IPR018114">
    <property type="entry name" value="TRYPSIN_HIS"/>
</dbReference>
<dbReference type="SMART" id="SM00020">
    <property type="entry name" value="Tryp_SPc"/>
    <property type="match status" value="1"/>
</dbReference>
<dbReference type="InterPro" id="IPR051333">
    <property type="entry name" value="CLIP_Serine_Protease"/>
</dbReference>
<accession>A0AA38MGI9</accession>
<dbReference type="AlphaFoldDB" id="A0AA38MGI9"/>
<dbReference type="PRINTS" id="PR00722">
    <property type="entry name" value="CHYMOTRYPSIN"/>
</dbReference>
<organism evidence="4 5">
    <name type="scientific">Zophobas morio</name>
    <dbReference type="NCBI Taxonomy" id="2755281"/>
    <lineage>
        <taxon>Eukaryota</taxon>
        <taxon>Metazoa</taxon>
        <taxon>Ecdysozoa</taxon>
        <taxon>Arthropoda</taxon>
        <taxon>Hexapoda</taxon>
        <taxon>Insecta</taxon>
        <taxon>Pterygota</taxon>
        <taxon>Neoptera</taxon>
        <taxon>Endopterygota</taxon>
        <taxon>Coleoptera</taxon>
        <taxon>Polyphaga</taxon>
        <taxon>Cucujiformia</taxon>
        <taxon>Tenebrionidae</taxon>
        <taxon>Zophobas</taxon>
    </lineage>
</organism>
<proteinExistence type="predicted"/>
<evidence type="ECO:0000259" key="3">
    <source>
        <dbReference type="PROSITE" id="PS50240"/>
    </source>
</evidence>
<dbReference type="PROSITE" id="PS50240">
    <property type="entry name" value="TRYPSIN_DOM"/>
    <property type="match status" value="1"/>
</dbReference>
<dbReference type="InterPro" id="IPR009003">
    <property type="entry name" value="Peptidase_S1_PA"/>
</dbReference>
<name>A0AA38MGI9_9CUCU</name>
<reference evidence="4" key="1">
    <citation type="journal article" date="2023" name="G3 (Bethesda)">
        <title>Whole genome assemblies of Zophobas morio and Tenebrio molitor.</title>
        <authorList>
            <person name="Kaur S."/>
            <person name="Stinson S.A."/>
            <person name="diCenzo G.C."/>
        </authorList>
    </citation>
    <scope>NUCLEOTIDE SEQUENCE</scope>
    <source>
        <strain evidence="4">QUZm001</strain>
    </source>
</reference>
<keyword evidence="1" id="KW-1015">Disulfide bond</keyword>
<dbReference type="SUPFAM" id="SSF50494">
    <property type="entry name" value="Trypsin-like serine proteases"/>
    <property type="match status" value="1"/>
</dbReference>
<evidence type="ECO:0000313" key="4">
    <source>
        <dbReference type="EMBL" id="KAJ3656360.1"/>
    </source>
</evidence>
<dbReference type="GO" id="GO:0006508">
    <property type="term" value="P:proteolysis"/>
    <property type="evidence" value="ECO:0007669"/>
    <property type="project" value="InterPro"/>
</dbReference>
<feature type="chain" id="PRO_5041326419" description="Peptidase S1 domain-containing protein" evidence="2">
    <location>
        <begin position="18"/>
        <end position="268"/>
    </location>
</feature>
<feature type="signal peptide" evidence="2">
    <location>
        <begin position="1"/>
        <end position="17"/>
    </location>
</feature>
<evidence type="ECO:0000256" key="2">
    <source>
        <dbReference type="SAM" id="SignalP"/>
    </source>
</evidence>
<dbReference type="CDD" id="cd00190">
    <property type="entry name" value="Tryp_SPc"/>
    <property type="match status" value="1"/>
</dbReference>
<dbReference type="EMBL" id="JALNTZ010000004">
    <property type="protein sequence ID" value="KAJ3656360.1"/>
    <property type="molecule type" value="Genomic_DNA"/>
</dbReference>